<evidence type="ECO:0000256" key="4">
    <source>
        <dbReference type="ARBA" id="ARBA00038222"/>
    </source>
</evidence>
<dbReference type="InterPro" id="IPR036179">
    <property type="entry name" value="Ig-like_dom_sf"/>
</dbReference>
<dbReference type="InterPro" id="IPR013783">
    <property type="entry name" value="Ig-like_fold"/>
</dbReference>
<dbReference type="InterPro" id="IPR007110">
    <property type="entry name" value="Ig-like_dom"/>
</dbReference>
<dbReference type="PROSITE" id="PS50835">
    <property type="entry name" value="IG_LIKE"/>
    <property type="match status" value="1"/>
</dbReference>
<comment type="similarity">
    <text evidence="4">Belongs to the immunoglobulin superfamily. CEA family.</text>
</comment>
<dbReference type="Proteomes" id="UP000886700">
    <property type="component" value="Unplaced"/>
</dbReference>
<reference evidence="7" key="1">
    <citation type="submission" date="2025-08" db="UniProtKB">
        <authorList>
            <consortium name="RefSeq"/>
        </authorList>
    </citation>
    <scope>IDENTIFICATION</scope>
    <source>
        <tissue evidence="7">Liver</tissue>
    </source>
</reference>
<accession>A0A1U8CN47</accession>
<dbReference type="GO" id="GO:0002682">
    <property type="term" value="P:regulation of immune system process"/>
    <property type="evidence" value="ECO:0007669"/>
    <property type="project" value="TreeGrafter"/>
</dbReference>
<dbReference type="InterPro" id="IPR050831">
    <property type="entry name" value="CEA_cell_adhesion"/>
</dbReference>
<dbReference type="Gene3D" id="2.60.40.10">
    <property type="entry name" value="Immunoglobulins"/>
    <property type="match status" value="2"/>
</dbReference>
<dbReference type="GO" id="GO:0007165">
    <property type="term" value="P:signal transduction"/>
    <property type="evidence" value="ECO:0007669"/>
    <property type="project" value="TreeGrafter"/>
</dbReference>
<sequence>MIDFKSLLAIQHTRKEANSVGARNSGRETVHSDGSLLLHGVTQEDSGLYTPQIVRTDMQPEEAQVWSFEELSQRQNEHVTQPFVQITDATIVGRRSVIFTCISPDTDIPIHWLFNKENLQLKERMTLSPKKCGLRINPVRSEDAGEYQCEVSNGFNLKISLPVSWL</sequence>
<dbReference type="GO" id="GO:0009986">
    <property type="term" value="C:cell surface"/>
    <property type="evidence" value="ECO:0007669"/>
    <property type="project" value="TreeGrafter"/>
</dbReference>
<evidence type="ECO:0000313" key="6">
    <source>
        <dbReference type="Proteomes" id="UP000886700"/>
    </source>
</evidence>
<proteinExistence type="inferred from homology"/>
<evidence type="ECO:0000313" key="7">
    <source>
        <dbReference type="RefSeq" id="XP_012980956.1"/>
    </source>
</evidence>
<dbReference type="OrthoDB" id="9634097at2759"/>
<dbReference type="GO" id="GO:1990782">
    <property type="term" value="F:protein tyrosine kinase binding"/>
    <property type="evidence" value="ECO:0007669"/>
    <property type="project" value="TreeGrafter"/>
</dbReference>
<dbReference type="Pfam" id="PF13927">
    <property type="entry name" value="Ig_3"/>
    <property type="match status" value="1"/>
</dbReference>
<dbReference type="SUPFAM" id="SSF48726">
    <property type="entry name" value="Immunoglobulin"/>
    <property type="match status" value="2"/>
</dbReference>
<keyword evidence="3" id="KW-0393">Immunoglobulin domain</keyword>
<dbReference type="InterPro" id="IPR003598">
    <property type="entry name" value="Ig_sub2"/>
</dbReference>
<dbReference type="AlphaFoldDB" id="A0A1U8CN47"/>
<protein>
    <submittedName>
        <fullName evidence="7">Carcinoembryonic antigen-related cell adhesion molecule 3-like</fullName>
    </submittedName>
</protein>
<dbReference type="PANTHER" id="PTHR44427">
    <property type="entry name" value="CARCINOEMBRYONIC ANTIGEN-RELATED CELL ADHESION MOLECULE 19"/>
    <property type="match status" value="1"/>
</dbReference>
<organism evidence="6 7">
    <name type="scientific">Mesocricetus auratus</name>
    <name type="common">Golden hamster</name>
    <dbReference type="NCBI Taxonomy" id="10036"/>
    <lineage>
        <taxon>Eukaryota</taxon>
        <taxon>Metazoa</taxon>
        <taxon>Chordata</taxon>
        <taxon>Craniata</taxon>
        <taxon>Vertebrata</taxon>
        <taxon>Euteleostomi</taxon>
        <taxon>Mammalia</taxon>
        <taxon>Eutheria</taxon>
        <taxon>Euarchontoglires</taxon>
        <taxon>Glires</taxon>
        <taxon>Rodentia</taxon>
        <taxon>Myomorpha</taxon>
        <taxon>Muroidea</taxon>
        <taxon>Cricetidae</taxon>
        <taxon>Cricetinae</taxon>
        <taxon>Mesocricetus</taxon>
    </lineage>
</organism>
<dbReference type="GO" id="GO:0005886">
    <property type="term" value="C:plasma membrane"/>
    <property type="evidence" value="ECO:0007669"/>
    <property type="project" value="TreeGrafter"/>
</dbReference>
<name>A0A1U8CN47_MESAU</name>
<dbReference type="SMART" id="SM00408">
    <property type="entry name" value="IGc2"/>
    <property type="match status" value="1"/>
</dbReference>
<dbReference type="RefSeq" id="XP_012980956.1">
    <property type="nucleotide sequence ID" value="XM_013125502.2"/>
</dbReference>
<evidence type="ECO:0000256" key="1">
    <source>
        <dbReference type="ARBA" id="ARBA00022729"/>
    </source>
</evidence>
<dbReference type="InterPro" id="IPR003599">
    <property type="entry name" value="Ig_sub"/>
</dbReference>
<dbReference type="FunFam" id="2.60.40.10:FF:000244">
    <property type="entry name" value="carcinoembryonic antigen-related cell adhesion molecule 16"/>
    <property type="match status" value="1"/>
</dbReference>
<dbReference type="SMART" id="SM00409">
    <property type="entry name" value="IG"/>
    <property type="match status" value="1"/>
</dbReference>
<evidence type="ECO:0000256" key="2">
    <source>
        <dbReference type="ARBA" id="ARBA00023180"/>
    </source>
</evidence>
<keyword evidence="6" id="KW-1185">Reference proteome</keyword>
<feature type="domain" description="Ig-like" evidence="5">
    <location>
        <begin position="82"/>
        <end position="160"/>
    </location>
</feature>
<dbReference type="KEGG" id="maua:101831544"/>
<evidence type="ECO:0000256" key="3">
    <source>
        <dbReference type="ARBA" id="ARBA00023319"/>
    </source>
</evidence>
<dbReference type="PANTHER" id="PTHR44427:SF15">
    <property type="entry name" value="PREGNANCY-SPECIFIC BETA-1-GLYCOPROTEIN 29"/>
    <property type="match status" value="1"/>
</dbReference>
<keyword evidence="2" id="KW-0325">Glycoprotein</keyword>
<keyword evidence="1" id="KW-0732">Signal</keyword>
<evidence type="ECO:0000259" key="5">
    <source>
        <dbReference type="PROSITE" id="PS50835"/>
    </source>
</evidence>
<gene>
    <name evidence="7" type="primary">LOC101831544</name>
</gene>
<dbReference type="GeneID" id="101831544"/>